<dbReference type="GeneID" id="8860948"/>
<evidence type="ECO:0000313" key="1">
    <source>
        <dbReference type="EMBL" id="EFC36709.1"/>
    </source>
</evidence>
<dbReference type="VEuPathDB" id="AmoebaDB:NAEGRDRAFT_75583"/>
<keyword evidence="2" id="KW-1185">Reference proteome</keyword>
<protein>
    <submittedName>
        <fullName evidence="1">Predicted protein</fullName>
    </submittedName>
</protein>
<evidence type="ECO:0000313" key="2">
    <source>
        <dbReference type="Proteomes" id="UP000006671"/>
    </source>
</evidence>
<dbReference type="InterPro" id="IPR036444">
    <property type="entry name" value="PLipase_A2_dom_sf"/>
</dbReference>
<dbReference type="Gene3D" id="1.20.90.10">
    <property type="entry name" value="Phospholipase A2 domain"/>
    <property type="match status" value="1"/>
</dbReference>
<dbReference type="SUPFAM" id="SSF48619">
    <property type="entry name" value="Phospholipase A2, PLA2"/>
    <property type="match status" value="1"/>
</dbReference>
<organism evidence="2">
    <name type="scientific">Naegleria gruberi</name>
    <name type="common">Amoeba</name>
    <dbReference type="NCBI Taxonomy" id="5762"/>
    <lineage>
        <taxon>Eukaryota</taxon>
        <taxon>Discoba</taxon>
        <taxon>Heterolobosea</taxon>
        <taxon>Tetramitia</taxon>
        <taxon>Eutetramitia</taxon>
        <taxon>Vahlkampfiidae</taxon>
        <taxon>Naegleria</taxon>
    </lineage>
</organism>
<dbReference type="InParanoid" id="D2W2G8"/>
<dbReference type="Proteomes" id="UP000006671">
    <property type="component" value="Unassembled WGS sequence"/>
</dbReference>
<dbReference type="AlphaFoldDB" id="D2W2G8"/>
<dbReference type="GO" id="GO:0050482">
    <property type="term" value="P:arachidonate secretion"/>
    <property type="evidence" value="ECO:0007669"/>
    <property type="project" value="InterPro"/>
</dbReference>
<reference evidence="1 2" key="1">
    <citation type="journal article" date="2010" name="Cell">
        <title>The genome of Naegleria gruberi illuminates early eukaryotic versatility.</title>
        <authorList>
            <person name="Fritz-Laylin L.K."/>
            <person name="Prochnik S.E."/>
            <person name="Ginger M.L."/>
            <person name="Dacks J.B."/>
            <person name="Carpenter M.L."/>
            <person name="Field M.C."/>
            <person name="Kuo A."/>
            <person name="Paredez A."/>
            <person name="Chapman J."/>
            <person name="Pham J."/>
            <person name="Shu S."/>
            <person name="Neupane R."/>
            <person name="Cipriano M."/>
            <person name="Mancuso J."/>
            <person name="Tu H."/>
            <person name="Salamov A."/>
            <person name="Lindquist E."/>
            <person name="Shapiro H."/>
            <person name="Lucas S."/>
            <person name="Grigoriev I.V."/>
            <person name="Cande W.Z."/>
            <person name="Fulton C."/>
            <person name="Rokhsar D.S."/>
            <person name="Dawson S.C."/>
        </authorList>
    </citation>
    <scope>NUCLEOTIDE SEQUENCE [LARGE SCALE GENOMIC DNA]</scope>
    <source>
        <strain evidence="1 2">NEG-M</strain>
    </source>
</reference>
<dbReference type="KEGG" id="ngr:NAEGRDRAFT_75583"/>
<gene>
    <name evidence="1" type="ORF">NAEGRDRAFT_75583</name>
</gene>
<dbReference type="GO" id="GO:0004623">
    <property type="term" value="F:phospholipase A2 activity"/>
    <property type="evidence" value="ECO:0007669"/>
    <property type="project" value="InterPro"/>
</dbReference>
<dbReference type="EMBL" id="GG738926">
    <property type="protein sequence ID" value="EFC36709.1"/>
    <property type="molecule type" value="Genomic_DNA"/>
</dbReference>
<proteinExistence type="predicted"/>
<accession>D2W2G8</accession>
<dbReference type="GO" id="GO:0006644">
    <property type="term" value="P:phospholipid metabolic process"/>
    <property type="evidence" value="ECO:0007669"/>
    <property type="project" value="InterPro"/>
</dbReference>
<dbReference type="RefSeq" id="XP_002669453.1">
    <property type="nucleotide sequence ID" value="XM_002669407.1"/>
</dbReference>
<sequence>MKIAEILNYIQHSHRYNHDDINYLCGYFAIVQDGKRGIDISATNIRAFLDTLLKTPKGEVTKLFWYGNYGGPGTNSTLLPIDALDAACLFHDKYLPKDRFQDLTKFIRRHFGAQNCSTDANWYIDRINGLFFSYVEPVYMNWFVSKS</sequence>
<name>D2W2G8_NAEGR</name>